<name>A0A166SPM1_9AGAM</name>
<accession>A0A166SPM1</accession>
<evidence type="ECO:0000313" key="2">
    <source>
        <dbReference type="EMBL" id="KZP29693.1"/>
    </source>
</evidence>
<feature type="non-terminal residue" evidence="2">
    <location>
        <position position="307"/>
    </location>
</feature>
<dbReference type="EMBL" id="KV417497">
    <property type="protein sequence ID" value="KZP29693.1"/>
    <property type="molecule type" value="Genomic_DNA"/>
</dbReference>
<reference evidence="2" key="1">
    <citation type="journal article" date="2016" name="Mol. Biol. Evol.">
        <title>Comparative Genomics of Early-Diverging Mushroom-Forming Fungi Provides Insights into the Origins of Lignocellulose Decay Capabilities.</title>
        <authorList>
            <person name="Nagy L.G."/>
            <person name="Riley R."/>
            <person name="Tritt A."/>
            <person name="Adam C."/>
            <person name="Daum C."/>
            <person name="Floudas D."/>
            <person name="Sun H."/>
            <person name="Yadav J.S."/>
            <person name="Pangilinan J."/>
            <person name="Larsson K.H."/>
            <person name="Matsuura K."/>
            <person name="Barry K."/>
            <person name="Labutti K."/>
            <person name="Kuo R."/>
            <person name="Ohm R.A."/>
            <person name="Bhattacharya S.S."/>
            <person name="Shirouzu T."/>
            <person name="Yoshinaga Y."/>
            <person name="Martin F.M."/>
            <person name="Grigoriev I.V."/>
            <person name="Hibbett D.S."/>
        </authorList>
    </citation>
    <scope>NUCLEOTIDE SEQUENCE [LARGE SCALE GENOMIC DNA]</scope>
    <source>
        <strain evidence="2">CBS 109695</strain>
    </source>
</reference>
<protein>
    <submittedName>
        <fullName evidence="2">Uncharacterized protein</fullName>
    </submittedName>
</protein>
<organism evidence="2">
    <name type="scientific">Athelia psychrophila</name>
    <dbReference type="NCBI Taxonomy" id="1759441"/>
    <lineage>
        <taxon>Eukaryota</taxon>
        <taxon>Fungi</taxon>
        <taxon>Dikarya</taxon>
        <taxon>Basidiomycota</taxon>
        <taxon>Agaricomycotina</taxon>
        <taxon>Agaricomycetes</taxon>
        <taxon>Agaricomycetidae</taxon>
        <taxon>Atheliales</taxon>
        <taxon>Atheliaceae</taxon>
        <taxon>Athelia</taxon>
    </lineage>
</organism>
<sequence>MSYALPGAHTEELDVPARLVDGASCEEDSVQVQQSITDPAYTRPKCDRACMLRSPTGNTAPHTRAQTPPGPTAICTSVLCLMGMWAALYPNTPSSSTLRGHHHSPASSVFLRESNETNTAQEVGMGRTVIKGLEGGAEPDIACMVKNGGGCGAGYWMTETLFLFGAWNQITLKLGAFCLNHILQPNHHPTTSTLYCAFLNLDLGQRWTFGRANREEIHKSSYFPSLMPSFSSPLHVVYSCATPSRGNGKQDRIETELKSLHPAWKFASWRFFSFPPDVLMFWDARPPTDPPKGQDTRTDYRPYRMVP</sequence>
<dbReference type="AlphaFoldDB" id="A0A166SPM1"/>
<proteinExistence type="predicted"/>
<gene>
    <name evidence="2" type="ORF">FIBSPDRAFT_1038727</name>
</gene>
<feature type="region of interest" description="Disordered" evidence="1">
    <location>
        <begin position="285"/>
        <end position="307"/>
    </location>
</feature>
<evidence type="ECO:0000256" key="1">
    <source>
        <dbReference type="SAM" id="MobiDB-lite"/>
    </source>
</evidence>
<feature type="compositionally biased region" description="Basic and acidic residues" evidence="1">
    <location>
        <begin position="292"/>
        <end position="307"/>
    </location>
</feature>